<dbReference type="InterPro" id="IPR011009">
    <property type="entry name" value="Kinase-like_dom_sf"/>
</dbReference>
<proteinExistence type="predicted"/>
<accession>A0ABQ4KAA7</accession>
<organism evidence="2 3">
    <name type="scientific">Siminovitchia fordii</name>
    <dbReference type="NCBI Taxonomy" id="254759"/>
    <lineage>
        <taxon>Bacteria</taxon>
        <taxon>Bacillati</taxon>
        <taxon>Bacillota</taxon>
        <taxon>Bacilli</taxon>
        <taxon>Bacillales</taxon>
        <taxon>Bacillaceae</taxon>
        <taxon>Siminovitchia</taxon>
    </lineage>
</organism>
<gene>
    <name evidence="2" type="ORF">J1TS3_37930</name>
</gene>
<evidence type="ECO:0000313" key="2">
    <source>
        <dbReference type="EMBL" id="GIN22659.1"/>
    </source>
</evidence>
<dbReference type="Pfam" id="PF01636">
    <property type="entry name" value="APH"/>
    <property type="match status" value="1"/>
</dbReference>
<dbReference type="EMBL" id="BOQT01000019">
    <property type="protein sequence ID" value="GIN22659.1"/>
    <property type="molecule type" value="Genomic_DNA"/>
</dbReference>
<dbReference type="SUPFAM" id="SSF56112">
    <property type="entry name" value="Protein kinase-like (PK-like)"/>
    <property type="match status" value="1"/>
</dbReference>
<dbReference type="Proteomes" id="UP000680279">
    <property type="component" value="Unassembled WGS sequence"/>
</dbReference>
<dbReference type="InterPro" id="IPR002575">
    <property type="entry name" value="Aminoglycoside_PTrfase"/>
</dbReference>
<dbReference type="RefSeq" id="WP_018708257.1">
    <property type="nucleotide sequence ID" value="NZ_BOQT01000019.1"/>
</dbReference>
<comment type="caution">
    <text evidence="2">The sequence shown here is derived from an EMBL/GenBank/DDBJ whole genome shotgun (WGS) entry which is preliminary data.</text>
</comment>
<evidence type="ECO:0000313" key="3">
    <source>
        <dbReference type="Proteomes" id="UP000680279"/>
    </source>
</evidence>
<dbReference type="Gene3D" id="3.90.1200.10">
    <property type="match status" value="1"/>
</dbReference>
<evidence type="ECO:0000259" key="1">
    <source>
        <dbReference type="Pfam" id="PF01636"/>
    </source>
</evidence>
<sequence>MTKIFNPKRDGFNSRLLLYVKRRTGIDFEKVSDIKKGVWIATSAKESWIIKEFPNPVKLKHQILLTKLLSEYGFNNTYQFHRVHETGPCYFEGRFLGIVQYIEPSSKKPFYYNSAGNRKDALDLLCRYHSISLKCIPKLKDKLATFNLLEKWEKRLESFKKNFDFIKGLSMYPYLEKYTLLGEGALQIMQAHESYFSVEPHCVLHGDLAHHNFIRKVDGSLYMIDFDLASIGPKQIDILQYCNRILPEVGWSPIRLFSEGEAISQYRKDTPFLAALLYPADIFREWNYFIHYDKKRQKKHWNHLKDITFRQFEKRMGFSKWIINQIEDVMK</sequence>
<name>A0ABQ4KAA7_9BACI</name>
<protein>
    <recommendedName>
        <fullName evidence="1">Aminoglycoside phosphotransferase domain-containing protein</fullName>
    </recommendedName>
</protein>
<reference evidence="2 3" key="1">
    <citation type="submission" date="2021-03" db="EMBL/GenBank/DDBJ databases">
        <title>Antimicrobial resistance genes in bacteria isolated from Japanese honey, and their potential for conferring macrolide and lincosamide resistance in the American foulbrood pathogen Paenibacillus larvae.</title>
        <authorList>
            <person name="Okamoto M."/>
            <person name="Kumagai M."/>
            <person name="Kanamori H."/>
            <person name="Takamatsu D."/>
        </authorList>
    </citation>
    <scope>NUCLEOTIDE SEQUENCE [LARGE SCALE GENOMIC DNA]</scope>
    <source>
        <strain evidence="2 3">J1TS3</strain>
    </source>
</reference>
<feature type="domain" description="Aminoglycoside phosphotransferase" evidence="1">
    <location>
        <begin position="188"/>
        <end position="244"/>
    </location>
</feature>
<keyword evidence="3" id="KW-1185">Reference proteome</keyword>